<evidence type="ECO:0000313" key="3">
    <source>
        <dbReference type="Proteomes" id="UP000028123"/>
    </source>
</evidence>
<reference evidence="2 3" key="1">
    <citation type="submission" date="2014-06" db="EMBL/GenBank/DDBJ databases">
        <title>Draft genome sequence of Paenibacillus sp. MSt1.</title>
        <authorList>
            <person name="Aw Y.K."/>
            <person name="Ong K.S."/>
            <person name="Gan H.M."/>
            <person name="Lee S.M."/>
        </authorList>
    </citation>
    <scope>NUCLEOTIDE SEQUENCE [LARGE SCALE GENOMIC DNA]</scope>
    <source>
        <strain evidence="2 3">MSt1</strain>
    </source>
</reference>
<name>A0A081NZD7_9BACL</name>
<dbReference type="EMBL" id="JNVM01000019">
    <property type="protein sequence ID" value="KEQ23810.1"/>
    <property type="molecule type" value="Genomic_DNA"/>
</dbReference>
<evidence type="ECO:0000256" key="1">
    <source>
        <dbReference type="SAM" id="SignalP"/>
    </source>
</evidence>
<protein>
    <submittedName>
        <fullName evidence="2">Uncharacterized protein</fullName>
    </submittedName>
</protein>
<feature type="signal peptide" evidence="1">
    <location>
        <begin position="1"/>
        <end position="25"/>
    </location>
</feature>
<sequence length="134" mass="14806">MFTLKKSIPLLSILATLTIASAAYAANDAINLAYQDAKATGSLVTDFSVFENDKADARTDWQNNQTWQYLVVGVTLKSAENISAPYEIHGSDYGNWAHVSASKGGVWAFQSEHKILDRYNTATVRTIESLTSRW</sequence>
<feature type="chain" id="PRO_5001761217" evidence="1">
    <location>
        <begin position="26"/>
        <end position="134"/>
    </location>
</feature>
<gene>
    <name evidence="2" type="ORF">ET33_12290</name>
</gene>
<keyword evidence="3" id="KW-1185">Reference proteome</keyword>
<organism evidence="2 3">
    <name type="scientific">Paenibacillus tyrfis</name>
    <dbReference type="NCBI Taxonomy" id="1501230"/>
    <lineage>
        <taxon>Bacteria</taxon>
        <taxon>Bacillati</taxon>
        <taxon>Bacillota</taxon>
        <taxon>Bacilli</taxon>
        <taxon>Bacillales</taxon>
        <taxon>Paenibacillaceae</taxon>
        <taxon>Paenibacillus</taxon>
    </lineage>
</organism>
<dbReference type="OrthoDB" id="9888087at2"/>
<keyword evidence="1" id="KW-0732">Signal</keyword>
<dbReference type="RefSeq" id="WP_036687293.1">
    <property type="nucleotide sequence ID" value="NZ_FYEP01000003.1"/>
</dbReference>
<accession>A0A081NZD7</accession>
<comment type="caution">
    <text evidence="2">The sequence shown here is derived from an EMBL/GenBank/DDBJ whole genome shotgun (WGS) entry which is preliminary data.</text>
</comment>
<proteinExistence type="predicted"/>
<dbReference type="AlphaFoldDB" id="A0A081NZD7"/>
<dbReference type="Proteomes" id="UP000028123">
    <property type="component" value="Unassembled WGS sequence"/>
</dbReference>
<evidence type="ECO:0000313" key="2">
    <source>
        <dbReference type="EMBL" id="KEQ23810.1"/>
    </source>
</evidence>